<dbReference type="OrthoDB" id="5243523at2"/>
<keyword evidence="2" id="KW-0645">Protease</keyword>
<keyword evidence="1" id="KW-1015">Disulfide bond</keyword>
<dbReference type="InterPro" id="IPR001254">
    <property type="entry name" value="Trypsin_dom"/>
</dbReference>
<evidence type="ECO:0000256" key="1">
    <source>
        <dbReference type="ARBA" id="ARBA00023157"/>
    </source>
</evidence>
<dbReference type="SMART" id="SM00020">
    <property type="entry name" value="Tryp_SPc"/>
    <property type="match status" value="1"/>
</dbReference>
<proteinExistence type="predicted"/>
<dbReference type="PRINTS" id="PR00722">
    <property type="entry name" value="CHYMOTRYPSIN"/>
</dbReference>
<protein>
    <recommendedName>
        <fullName evidence="3">Peptidase S1 domain-containing protein</fullName>
    </recommendedName>
</protein>
<name>A0A1E7JJ11_9ACTN</name>
<dbReference type="RefSeq" id="WP_079167012.1">
    <property type="nucleotide sequence ID" value="NZ_LJGU01000165.1"/>
</dbReference>
<dbReference type="InterPro" id="IPR043504">
    <property type="entry name" value="Peptidase_S1_PA_chymotrypsin"/>
</dbReference>
<dbReference type="InterPro" id="IPR001314">
    <property type="entry name" value="Peptidase_S1A"/>
</dbReference>
<dbReference type="GO" id="GO:0004252">
    <property type="term" value="F:serine-type endopeptidase activity"/>
    <property type="evidence" value="ECO:0007669"/>
    <property type="project" value="InterPro"/>
</dbReference>
<evidence type="ECO:0000259" key="3">
    <source>
        <dbReference type="PROSITE" id="PS50240"/>
    </source>
</evidence>
<dbReference type="CDD" id="cd00190">
    <property type="entry name" value="Tryp_SPc"/>
    <property type="match status" value="1"/>
</dbReference>
<dbReference type="PROSITE" id="PS00135">
    <property type="entry name" value="TRYPSIN_SER"/>
    <property type="match status" value="1"/>
</dbReference>
<keyword evidence="5" id="KW-1185">Reference proteome</keyword>
<organism evidence="4 5">
    <name type="scientific">Streptomyces oceani</name>
    <dbReference type="NCBI Taxonomy" id="1075402"/>
    <lineage>
        <taxon>Bacteria</taxon>
        <taxon>Bacillati</taxon>
        <taxon>Actinomycetota</taxon>
        <taxon>Actinomycetes</taxon>
        <taxon>Kitasatosporales</taxon>
        <taxon>Streptomycetaceae</taxon>
        <taxon>Streptomyces</taxon>
    </lineage>
</organism>
<dbReference type="PROSITE" id="PS00134">
    <property type="entry name" value="TRYPSIN_HIS"/>
    <property type="match status" value="1"/>
</dbReference>
<dbReference type="Pfam" id="PF00089">
    <property type="entry name" value="Trypsin"/>
    <property type="match status" value="1"/>
</dbReference>
<dbReference type="InterPro" id="IPR009003">
    <property type="entry name" value="Peptidase_S1_PA"/>
</dbReference>
<dbReference type="PANTHER" id="PTHR24260:SF132">
    <property type="entry name" value="PEPTIDASE S1 DOMAIN-CONTAINING PROTEIN"/>
    <property type="match status" value="1"/>
</dbReference>
<dbReference type="SUPFAM" id="SSF50494">
    <property type="entry name" value="Trypsin-like serine proteases"/>
    <property type="match status" value="1"/>
</dbReference>
<reference evidence="4 5" key="1">
    <citation type="journal article" date="2016" name="Front. Microbiol.">
        <title>Comparative Genomics Analysis of Streptomyces Species Reveals Their Adaptation to the Marine Environment and Their Diversity at the Genomic Level.</title>
        <authorList>
            <person name="Tian X."/>
            <person name="Zhang Z."/>
            <person name="Yang T."/>
            <person name="Chen M."/>
            <person name="Li J."/>
            <person name="Chen F."/>
            <person name="Yang J."/>
            <person name="Li W."/>
            <person name="Zhang B."/>
            <person name="Zhang Z."/>
            <person name="Wu J."/>
            <person name="Zhang C."/>
            <person name="Long L."/>
            <person name="Xiao J."/>
        </authorList>
    </citation>
    <scope>NUCLEOTIDE SEQUENCE [LARGE SCALE GENOMIC DNA]</scope>
    <source>
        <strain evidence="4 5">SCSIO 02100</strain>
    </source>
</reference>
<dbReference type="InterPro" id="IPR018114">
    <property type="entry name" value="TRYPSIN_HIS"/>
</dbReference>
<dbReference type="PROSITE" id="PS50240">
    <property type="entry name" value="TRYPSIN_DOM"/>
    <property type="match status" value="1"/>
</dbReference>
<evidence type="ECO:0000313" key="5">
    <source>
        <dbReference type="Proteomes" id="UP000176101"/>
    </source>
</evidence>
<dbReference type="PANTHER" id="PTHR24260">
    <property type="match status" value="1"/>
</dbReference>
<accession>A0A1E7JJ11</accession>
<evidence type="ECO:0000313" key="4">
    <source>
        <dbReference type="EMBL" id="OEU86474.1"/>
    </source>
</evidence>
<sequence>MAVGGVVAAGAMAVLTVPFGGSSARAVAGGEKVASDREAPWMATLALKGDEPLPKRASCGGVLIAPTKVLTAAHCLASGDMPKIAEYHIGARDQNSDRGQVAGIAETRLHPRYELVPSPEDPDNPAASGARYDIAVVTLDRAVRNVPTLPLARSELAEGNDATLYGHGLTGPPNPDDPESIRGDVLRSGAYQTRATAECAKQVPPPVDRGSVLCAQSPSAAACTGDSGGPLVVEREGRREVAGVFSFGMETAGKSCGSHGPNFFADVAKLRSWVDAQLVEVGGAREEG</sequence>
<dbReference type="InterPro" id="IPR051333">
    <property type="entry name" value="CLIP_Serine_Protease"/>
</dbReference>
<dbReference type="GO" id="GO:0006508">
    <property type="term" value="P:proteolysis"/>
    <property type="evidence" value="ECO:0007669"/>
    <property type="project" value="UniProtKB-KW"/>
</dbReference>
<evidence type="ECO:0000256" key="2">
    <source>
        <dbReference type="RuleBase" id="RU363034"/>
    </source>
</evidence>
<dbReference type="STRING" id="1075402.AN216_26180"/>
<dbReference type="Proteomes" id="UP000176101">
    <property type="component" value="Unassembled WGS sequence"/>
</dbReference>
<keyword evidence="2" id="KW-0378">Hydrolase</keyword>
<dbReference type="EMBL" id="LJGU01000165">
    <property type="protein sequence ID" value="OEU86474.1"/>
    <property type="molecule type" value="Genomic_DNA"/>
</dbReference>
<dbReference type="Gene3D" id="2.40.10.10">
    <property type="entry name" value="Trypsin-like serine proteases"/>
    <property type="match status" value="1"/>
</dbReference>
<dbReference type="InterPro" id="IPR033116">
    <property type="entry name" value="TRYPSIN_SER"/>
</dbReference>
<feature type="domain" description="Peptidase S1" evidence="3">
    <location>
        <begin position="27"/>
        <end position="279"/>
    </location>
</feature>
<gene>
    <name evidence="4" type="ORF">AN216_26180</name>
</gene>
<keyword evidence="2" id="KW-0720">Serine protease</keyword>
<comment type="caution">
    <text evidence="4">The sequence shown here is derived from an EMBL/GenBank/DDBJ whole genome shotgun (WGS) entry which is preliminary data.</text>
</comment>
<dbReference type="AlphaFoldDB" id="A0A1E7JJ11"/>